<evidence type="ECO:0000256" key="4">
    <source>
        <dbReference type="SAM" id="SignalP"/>
    </source>
</evidence>
<keyword evidence="3" id="KW-1133">Transmembrane helix</keyword>
<dbReference type="GO" id="GO:0061630">
    <property type="term" value="F:ubiquitin protein ligase activity"/>
    <property type="evidence" value="ECO:0007669"/>
    <property type="project" value="TreeGrafter"/>
</dbReference>
<dbReference type="InterPro" id="IPR001841">
    <property type="entry name" value="Znf_RING"/>
</dbReference>
<name>A0A6A6P3H7_9PEZI</name>
<dbReference type="EMBL" id="MU001679">
    <property type="protein sequence ID" value="KAF2458023.1"/>
    <property type="molecule type" value="Genomic_DNA"/>
</dbReference>
<dbReference type="GO" id="GO:0005737">
    <property type="term" value="C:cytoplasm"/>
    <property type="evidence" value="ECO:0007669"/>
    <property type="project" value="TreeGrafter"/>
</dbReference>
<dbReference type="GO" id="GO:0008270">
    <property type="term" value="F:zinc ion binding"/>
    <property type="evidence" value="ECO:0007669"/>
    <property type="project" value="UniProtKB-KW"/>
</dbReference>
<evidence type="ECO:0000256" key="1">
    <source>
        <dbReference type="PROSITE-ProRule" id="PRU00175"/>
    </source>
</evidence>
<evidence type="ECO:0000256" key="2">
    <source>
        <dbReference type="SAM" id="MobiDB-lite"/>
    </source>
</evidence>
<evidence type="ECO:0000313" key="6">
    <source>
        <dbReference type="EMBL" id="KAF2458023.1"/>
    </source>
</evidence>
<evidence type="ECO:0000313" key="7">
    <source>
        <dbReference type="Proteomes" id="UP000799766"/>
    </source>
</evidence>
<feature type="domain" description="RING-type" evidence="5">
    <location>
        <begin position="353"/>
        <end position="393"/>
    </location>
</feature>
<dbReference type="PROSITE" id="PS50089">
    <property type="entry name" value="ZF_RING_2"/>
    <property type="match status" value="1"/>
</dbReference>
<dbReference type="PANTHER" id="PTHR22765">
    <property type="entry name" value="RING FINGER AND PROTEASE ASSOCIATED DOMAIN-CONTAINING"/>
    <property type="match status" value="1"/>
</dbReference>
<dbReference type="GO" id="GO:0006511">
    <property type="term" value="P:ubiquitin-dependent protein catabolic process"/>
    <property type="evidence" value="ECO:0007669"/>
    <property type="project" value="TreeGrafter"/>
</dbReference>
<feature type="region of interest" description="Disordered" evidence="2">
    <location>
        <begin position="278"/>
        <end position="350"/>
    </location>
</feature>
<keyword evidence="1" id="KW-0479">Metal-binding</keyword>
<gene>
    <name evidence="6" type="ORF">BDY21DRAFT_21874</name>
</gene>
<dbReference type="CDD" id="cd16454">
    <property type="entry name" value="RING-H2_PA-TM-RING"/>
    <property type="match status" value="1"/>
</dbReference>
<dbReference type="Proteomes" id="UP000799766">
    <property type="component" value="Unassembled WGS sequence"/>
</dbReference>
<feature type="compositionally biased region" description="Polar residues" evidence="2">
    <location>
        <begin position="286"/>
        <end position="299"/>
    </location>
</feature>
<evidence type="ECO:0000259" key="5">
    <source>
        <dbReference type="PROSITE" id="PS50089"/>
    </source>
</evidence>
<feature type="signal peptide" evidence="4">
    <location>
        <begin position="1"/>
        <end position="21"/>
    </location>
</feature>
<keyword evidence="3" id="KW-0472">Membrane</keyword>
<dbReference type="PANTHER" id="PTHR22765:SF416">
    <property type="entry name" value="E3 UBIQUITIN-PROTEIN LIGASE GODZILLA"/>
    <property type="match status" value="1"/>
</dbReference>
<reference evidence="6" key="1">
    <citation type="journal article" date="2020" name="Stud. Mycol.">
        <title>101 Dothideomycetes genomes: a test case for predicting lifestyles and emergence of pathogens.</title>
        <authorList>
            <person name="Haridas S."/>
            <person name="Albert R."/>
            <person name="Binder M."/>
            <person name="Bloem J."/>
            <person name="Labutti K."/>
            <person name="Salamov A."/>
            <person name="Andreopoulos B."/>
            <person name="Baker S."/>
            <person name="Barry K."/>
            <person name="Bills G."/>
            <person name="Bluhm B."/>
            <person name="Cannon C."/>
            <person name="Castanera R."/>
            <person name="Culley D."/>
            <person name="Daum C."/>
            <person name="Ezra D."/>
            <person name="Gonzalez J."/>
            <person name="Henrissat B."/>
            <person name="Kuo A."/>
            <person name="Liang C."/>
            <person name="Lipzen A."/>
            <person name="Lutzoni F."/>
            <person name="Magnuson J."/>
            <person name="Mondo S."/>
            <person name="Nolan M."/>
            <person name="Ohm R."/>
            <person name="Pangilinan J."/>
            <person name="Park H.-J."/>
            <person name="Ramirez L."/>
            <person name="Alfaro M."/>
            <person name="Sun H."/>
            <person name="Tritt A."/>
            <person name="Yoshinaga Y."/>
            <person name="Zwiers L.-H."/>
            <person name="Turgeon B."/>
            <person name="Goodwin S."/>
            <person name="Spatafora J."/>
            <person name="Crous P."/>
            <person name="Grigoriev I."/>
        </authorList>
    </citation>
    <scope>NUCLEOTIDE SEQUENCE</scope>
    <source>
        <strain evidence="6">ATCC 16933</strain>
    </source>
</reference>
<keyword evidence="1" id="KW-0863">Zinc-finger</keyword>
<dbReference type="OrthoDB" id="8062037at2759"/>
<keyword evidence="1" id="KW-0862">Zinc</keyword>
<dbReference type="InterPro" id="IPR051826">
    <property type="entry name" value="E3_ubiquitin-ligase_domain"/>
</dbReference>
<dbReference type="SUPFAM" id="SSF57850">
    <property type="entry name" value="RING/U-box"/>
    <property type="match status" value="1"/>
</dbReference>
<proteinExistence type="predicted"/>
<protein>
    <recommendedName>
        <fullName evidence="5">RING-type domain-containing protein</fullName>
    </recommendedName>
</protein>
<dbReference type="AlphaFoldDB" id="A0A6A6P3H7"/>
<keyword evidence="7" id="KW-1185">Reference proteome</keyword>
<feature type="chain" id="PRO_5025548073" description="RING-type domain-containing protein" evidence="4">
    <location>
        <begin position="22"/>
        <end position="394"/>
    </location>
</feature>
<evidence type="ECO:0000256" key="3">
    <source>
        <dbReference type="SAM" id="Phobius"/>
    </source>
</evidence>
<dbReference type="SMART" id="SM00184">
    <property type="entry name" value="RING"/>
    <property type="match status" value="1"/>
</dbReference>
<keyword evidence="4" id="KW-0732">Signal</keyword>
<dbReference type="Gene3D" id="3.30.40.10">
    <property type="entry name" value="Zinc/RING finger domain, C3HC4 (zinc finger)"/>
    <property type="match status" value="1"/>
</dbReference>
<dbReference type="InterPro" id="IPR013083">
    <property type="entry name" value="Znf_RING/FYVE/PHD"/>
</dbReference>
<feature type="transmembrane region" description="Helical" evidence="3">
    <location>
        <begin position="203"/>
        <end position="229"/>
    </location>
</feature>
<dbReference type="Pfam" id="PF13639">
    <property type="entry name" value="zf-RING_2"/>
    <property type="match status" value="1"/>
</dbReference>
<feature type="compositionally biased region" description="Low complexity" evidence="2">
    <location>
        <begin position="317"/>
        <end position="342"/>
    </location>
</feature>
<sequence length="394" mass="40868">MAASARSLLCAVLAMAAVALAQTVSPSNDTSLAPGTTLNRREIVVSVVNRMGAQTPAAWLIPLTGAARTALSGRAQLSGFLHLINDTATDVSDTDISIVPCDGNDAESLIDHTLAANPGPIILMSQQSYYCQYNAANTVNEHPFVYSTAGSGNATELLSKLDPFTQMFTASISRLAVINDTDDDGGAGADRDSSPLGPSPSTAVAMIILYSITGIITALFLVIIVTGAVRAHRHPERYGPTRDAAGRPRQSRARGIARAMLDTIPIVKFGERDADASKPVDVELGSGQSSVRANQTPSRPGSAGGRRSVNGDDDHGTFAQGSQSGTSSGAAVAGSAAAAPEPGSGGEENNPGCTICTDDFEKGQDIRVLPCDHKFHPACIDPWLLNVSGTCPLW</sequence>
<accession>A0A6A6P3H7</accession>
<keyword evidence="3" id="KW-0812">Transmembrane</keyword>
<organism evidence="6 7">
    <name type="scientific">Lineolata rhizophorae</name>
    <dbReference type="NCBI Taxonomy" id="578093"/>
    <lineage>
        <taxon>Eukaryota</taxon>
        <taxon>Fungi</taxon>
        <taxon>Dikarya</taxon>
        <taxon>Ascomycota</taxon>
        <taxon>Pezizomycotina</taxon>
        <taxon>Dothideomycetes</taxon>
        <taxon>Dothideomycetes incertae sedis</taxon>
        <taxon>Lineolatales</taxon>
        <taxon>Lineolataceae</taxon>
        <taxon>Lineolata</taxon>
    </lineage>
</organism>